<organism evidence="1 2">
    <name type="scientific">Anisodus acutangulus</name>
    <dbReference type="NCBI Taxonomy" id="402998"/>
    <lineage>
        <taxon>Eukaryota</taxon>
        <taxon>Viridiplantae</taxon>
        <taxon>Streptophyta</taxon>
        <taxon>Embryophyta</taxon>
        <taxon>Tracheophyta</taxon>
        <taxon>Spermatophyta</taxon>
        <taxon>Magnoliopsida</taxon>
        <taxon>eudicotyledons</taxon>
        <taxon>Gunneridae</taxon>
        <taxon>Pentapetalae</taxon>
        <taxon>asterids</taxon>
        <taxon>lamiids</taxon>
        <taxon>Solanales</taxon>
        <taxon>Solanaceae</taxon>
        <taxon>Solanoideae</taxon>
        <taxon>Hyoscyameae</taxon>
        <taxon>Anisodus</taxon>
    </lineage>
</organism>
<keyword evidence="2" id="KW-1185">Reference proteome</keyword>
<dbReference type="InterPro" id="IPR036264">
    <property type="entry name" value="Bact_exopeptidase_dim_dom"/>
</dbReference>
<dbReference type="Gene3D" id="3.40.630.10">
    <property type="entry name" value="Zn peptidases"/>
    <property type="match status" value="1"/>
</dbReference>
<dbReference type="GO" id="GO:0010179">
    <property type="term" value="F:IAA-Ala conjugate hydrolase activity"/>
    <property type="evidence" value="ECO:0007669"/>
    <property type="project" value="TreeGrafter"/>
</dbReference>
<gene>
    <name evidence="1" type="ORF">K7X08_001109</name>
</gene>
<dbReference type="SUPFAM" id="SSF55031">
    <property type="entry name" value="Bacterial exopeptidase dimerisation domain"/>
    <property type="match status" value="1"/>
</dbReference>
<dbReference type="InterPro" id="IPR017439">
    <property type="entry name" value="Amidohydrolase"/>
</dbReference>
<dbReference type="Gene3D" id="3.30.70.360">
    <property type="match status" value="1"/>
</dbReference>
<reference evidence="2" key="1">
    <citation type="journal article" date="2023" name="Proc. Natl. Acad. Sci. U.S.A.">
        <title>Genomic and structural basis for evolution of tropane alkaloid biosynthesis.</title>
        <authorList>
            <person name="Wanga Y.-J."/>
            <person name="Taina T."/>
            <person name="Yua J.-Y."/>
            <person name="Lia J."/>
            <person name="Xua B."/>
            <person name="Chenc J."/>
            <person name="D'Auriad J.C."/>
            <person name="Huanga J.-P."/>
            <person name="Huanga S.-X."/>
        </authorList>
    </citation>
    <scope>NUCLEOTIDE SEQUENCE [LARGE SCALE GENOMIC DNA]</scope>
    <source>
        <strain evidence="2">cv. KIB-2019</strain>
    </source>
</reference>
<dbReference type="GO" id="GO:0005783">
    <property type="term" value="C:endoplasmic reticulum"/>
    <property type="evidence" value="ECO:0007669"/>
    <property type="project" value="TreeGrafter"/>
</dbReference>
<dbReference type="OrthoDB" id="1691084at2759"/>
<evidence type="ECO:0000313" key="1">
    <source>
        <dbReference type="EMBL" id="KAJ8564649.1"/>
    </source>
</evidence>
<comment type="caution">
    <text evidence="1">The sequence shown here is derived from an EMBL/GenBank/DDBJ whole genome shotgun (WGS) entry which is preliminary data.</text>
</comment>
<dbReference type="Proteomes" id="UP001152561">
    <property type="component" value="Unassembled WGS sequence"/>
</dbReference>
<dbReference type="AlphaFoldDB" id="A0A9Q1RMQ1"/>
<dbReference type="PANTHER" id="PTHR11014:SF147">
    <property type="entry name" value="PEPTIDASE M20 DIMERISATION DOMAIN-CONTAINING PROTEIN"/>
    <property type="match status" value="1"/>
</dbReference>
<dbReference type="PANTHER" id="PTHR11014">
    <property type="entry name" value="PEPTIDASE M20 FAMILY MEMBER"/>
    <property type="match status" value="1"/>
</dbReference>
<dbReference type="GO" id="GO:0009850">
    <property type="term" value="P:auxin metabolic process"/>
    <property type="evidence" value="ECO:0007669"/>
    <property type="project" value="TreeGrafter"/>
</dbReference>
<sequence>MHLVSRYPSGAVASRPGEFLAGCGSFKATTREKDGHAAIPHDSVDPILTASTSVISLQSIVSREIDPLESQILLQAIKSPWLNDSTWYQIYLVRSETFCGRVEEEITGDRLNFDSRL</sequence>
<name>A0A9Q1RMQ1_9SOLA</name>
<accession>A0A9Q1RMQ1</accession>
<dbReference type="EMBL" id="JAJAGQ010000004">
    <property type="protein sequence ID" value="KAJ8564649.1"/>
    <property type="molecule type" value="Genomic_DNA"/>
</dbReference>
<evidence type="ECO:0000313" key="2">
    <source>
        <dbReference type="Proteomes" id="UP001152561"/>
    </source>
</evidence>
<proteinExistence type="predicted"/>
<protein>
    <submittedName>
        <fullName evidence="1">Uncharacterized protein</fullName>
    </submittedName>
</protein>